<dbReference type="Gene3D" id="3.30.750.24">
    <property type="entry name" value="STAS domain"/>
    <property type="match status" value="1"/>
</dbReference>
<reference evidence="2 3" key="1">
    <citation type="submission" date="2016-09" db="EMBL/GenBank/DDBJ databases">
        <title>genome sequence of Mycobacterium sp. 739 SCH.</title>
        <authorList>
            <person name="Greninger A.L."/>
            <person name="Qin X."/>
            <person name="Jerome K."/>
            <person name="Vora S."/>
            <person name="Quinn K."/>
        </authorList>
    </citation>
    <scope>NUCLEOTIDE SEQUENCE [LARGE SCALE GENOMIC DNA]</scope>
    <source>
        <strain evidence="2 3">SCH</strain>
    </source>
</reference>
<gene>
    <name evidence="2" type="ORF">BEL07_26645</name>
</gene>
<sequence length="137" mass="14635">MSPLRAFLARPEWTACFDAAVDGASRFEVDVESLGAKTVLRVRGDVDISNLASWRCVLAEASNATAPDGVLVVDVDAAGFLGLCTFTALAVLSEVCRRRDIALRLVSAKPSIARIVALCQWQNELPVFPTVSAAVDE</sequence>
<dbReference type="AlphaFoldDB" id="A0A1E8PYD7"/>
<dbReference type="RefSeq" id="WP_070356053.1">
    <property type="nucleotide sequence ID" value="NZ_MCHX01000099.1"/>
</dbReference>
<dbReference type="PROSITE" id="PS50801">
    <property type="entry name" value="STAS"/>
    <property type="match status" value="1"/>
</dbReference>
<dbReference type="CDD" id="cd07043">
    <property type="entry name" value="STAS_anti-anti-sigma_factors"/>
    <property type="match status" value="1"/>
</dbReference>
<proteinExistence type="predicted"/>
<feature type="domain" description="STAS" evidence="1">
    <location>
        <begin position="27"/>
        <end position="137"/>
    </location>
</feature>
<dbReference type="EMBL" id="MCHX01000099">
    <property type="protein sequence ID" value="OFJ50719.1"/>
    <property type="molecule type" value="Genomic_DNA"/>
</dbReference>
<evidence type="ECO:0000259" key="1">
    <source>
        <dbReference type="PROSITE" id="PS50801"/>
    </source>
</evidence>
<protein>
    <recommendedName>
        <fullName evidence="1">STAS domain-containing protein</fullName>
    </recommendedName>
</protein>
<evidence type="ECO:0000313" key="2">
    <source>
        <dbReference type="EMBL" id="OFJ50719.1"/>
    </source>
</evidence>
<evidence type="ECO:0000313" key="3">
    <source>
        <dbReference type="Proteomes" id="UP000178953"/>
    </source>
</evidence>
<dbReference type="Proteomes" id="UP000178953">
    <property type="component" value="Unassembled WGS sequence"/>
</dbReference>
<dbReference type="InterPro" id="IPR036513">
    <property type="entry name" value="STAS_dom_sf"/>
</dbReference>
<dbReference type="Pfam" id="PF01740">
    <property type="entry name" value="STAS"/>
    <property type="match status" value="1"/>
</dbReference>
<dbReference type="InterPro" id="IPR002645">
    <property type="entry name" value="STAS_dom"/>
</dbReference>
<keyword evidence="3" id="KW-1185">Reference proteome</keyword>
<dbReference type="OrthoDB" id="3700428at2"/>
<comment type="caution">
    <text evidence="2">The sequence shown here is derived from an EMBL/GenBank/DDBJ whole genome shotgun (WGS) entry which is preliminary data.</text>
</comment>
<name>A0A1E8PYD7_9MYCO</name>
<organism evidence="2 3">
    <name type="scientific">Mycolicibacterium grossiae</name>
    <dbReference type="NCBI Taxonomy" id="1552759"/>
    <lineage>
        <taxon>Bacteria</taxon>
        <taxon>Bacillati</taxon>
        <taxon>Actinomycetota</taxon>
        <taxon>Actinomycetes</taxon>
        <taxon>Mycobacteriales</taxon>
        <taxon>Mycobacteriaceae</taxon>
        <taxon>Mycolicibacterium</taxon>
    </lineage>
</organism>
<dbReference type="SUPFAM" id="SSF52091">
    <property type="entry name" value="SpoIIaa-like"/>
    <property type="match status" value="1"/>
</dbReference>
<accession>A0A1E8PYD7</accession>